<feature type="signal peptide" evidence="2">
    <location>
        <begin position="1"/>
        <end position="19"/>
    </location>
</feature>
<dbReference type="Pfam" id="PF12275">
    <property type="entry name" value="DUF3616"/>
    <property type="match status" value="1"/>
</dbReference>
<reference evidence="4" key="1">
    <citation type="submission" date="2022-11" db="EMBL/GenBank/DDBJ databases">
        <title>Minimal conservation of predation-associated metabolite biosynthetic gene clusters underscores biosynthetic potential of Myxococcota including descriptions for ten novel species: Archangium lansinium sp. nov., Myxococcus landrumus sp. nov., Nannocystis bai.</title>
        <authorList>
            <person name="Ahearne A."/>
            <person name="Stevens C."/>
            <person name="Dowd S."/>
        </authorList>
    </citation>
    <scope>NUCLEOTIDE SEQUENCE</scope>
    <source>
        <strain evidence="4">Fl3</strain>
    </source>
</reference>
<evidence type="ECO:0000256" key="1">
    <source>
        <dbReference type="SAM" id="MobiDB-lite"/>
    </source>
</evidence>
<name>A0ABY7H6Y5_9BACT</name>
<keyword evidence="5" id="KW-1185">Reference proteome</keyword>
<dbReference type="EMBL" id="CP114040">
    <property type="protein sequence ID" value="WAS94987.1"/>
    <property type="molecule type" value="Genomic_DNA"/>
</dbReference>
<keyword evidence="2" id="KW-0732">Signal</keyword>
<dbReference type="RefSeq" id="WP_269037321.1">
    <property type="nucleotide sequence ID" value="NZ_CP114040.1"/>
</dbReference>
<dbReference type="InterPro" id="IPR022060">
    <property type="entry name" value="DUF3616"/>
</dbReference>
<protein>
    <submittedName>
        <fullName evidence="4">DUF3616 domain-containing protein</fullName>
    </submittedName>
</protein>
<feature type="region of interest" description="Disordered" evidence="1">
    <location>
        <begin position="47"/>
        <end position="75"/>
    </location>
</feature>
<dbReference type="NCBIfam" id="NF033679">
    <property type="entry name" value="DNRLRE_dom"/>
    <property type="match status" value="1"/>
</dbReference>
<evidence type="ECO:0000256" key="2">
    <source>
        <dbReference type="SAM" id="SignalP"/>
    </source>
</evidence>
<feature type="domain" description="DUF3616" evidence="3">
    <location>
        <begin position="383"/>
        <end position="508"/>
    </location>
</feature>
<evidence type="ECO:0000313" key="5">
    <source>
        <dbReference type="Proteomes" id="UP001164459"/>
    </source>
</evidence>
<evidence type="ECO:0000313" key="4">
    <source>
        <dbReference type="EMBL" id="WAS94987.1"/>
    </source>
</evidence>
<feature type="chain" id="PRO_5045229357" evidence="2">
    <location>
        <begin position="20"/>
        <end position="571"/>
    </location>
</feature>
<feature type="compositionally biased region" description="Polar residues" evidence="1">
    <location>
        <begin position="66"/>
        <end position="75"/>
    </location>
</feature>
<evidence type="ECO:0000259" key="3">
    <source>
        <dbReference type="Pfam" id="PF12275"/>
    </source>
</evidence>
<organism evidence="4 5">
    <name type="scientific">Nannocystis punicea</name>
    <dbReference type="NCBI Taxonomy" id="2995304"/>
    <lineage>
        <taxon>Bacteria</taxon>
        <taxon>Pseudomonadati</taxon>
        <taxon>Myxococcota</taxon>
        <taxon>Polyangia</taxon>
        <taxon>Nannocystales</taxon>
        <taxon>Nannocystaceae</taxon>
        <taxon>Nannocystis</taxon>
    </lineage>
</organism>
<dbReference type="Proteomes" id="UP001164459">
    <property type="component" value="Chromosome"/>
</dbReference>
<accession>A0ABY7H6Y5</accession>
<sequence>MLHTRSIRLLSFVAGGALAFVPFGCEDGDDAVTARAGGPVIVSFQDGQSPTSSYAGTRDTMLDGDSPSTKNGGDTSLSVEEATEVVSLLSWDLSASIPTTAVVEAVTVTLEISDKSPETFSLYEARRAWNEANATWNAWTTGSSWQTAGGYGTGDRGTVALGSFSAAETGSVTFSLNAAGVALVQQWVANPTSNRGFFLDGAGTSNRLEFRASEYGTKARRPKLTVTWHEADAGDTTGDGGDPGEVVLDPTPGNYKQSCDGSFGVALDGSYFLDGNDEDQGLRVYRRGADANAARSVDVSASISLSTSDEADLEDAARIGDRIYIVSSHGRDKSGNLERMRYRFFAVDVAGTAPNVSLTTVGYTSKLLDDMVKSANWLTPNASVIATLATAANLSKATDANLAPKVNGSNIEGLAWLPTAQRPKQLVVGFRNPLQGTDAILVTLLNADAVLGGAVAQFGEAILLDLGGLRVRGMSWSPVHAAMLILAGPKDGAAGPFRLYKWSGVAGQAPVLVQNITSFPTDSGPEAIVVYPDTHDVQVVFDQGEHLISGTICKDKSVSSRYFSDVIVHVP</sequence>
<proteinExistence type="predicted"/>
<gene>
    <name evidence="4" type="ORF">O0S08_02395</name>
</gene>